<evidence type="ECO:0000256" key="2">
    <source>
        <dbReference type="ARBA" id="ARBA00022692"/>
    </source>
</evidence>
<dbReference type="Proteomes" id="UP000033457">
    <property type="component" value="Chromosome"/>
</dbReference>
<keyword evidence="2" id="KW-0812">Transmembrane</keyword>
<dbReference type="GO" id="GO:0016020">
    <property type="term" value="C:membrane"/>
    <property type="evidence" value="ECO:0007669"/>
    <property type="project" value="UniProtKB-SubCell"/>
</dbReference>
<evidence type="ECO:0000313" key="9">
    <source>
        <dbReference type="Proteomes" id="UP000271380"/>
    </source>
</evidence>
<protein>
    <submittedName>
        <fullName evidence="7">DoxX family protein</fullName>
    </submittedName>
    <submittedName>
        <fullName evidence="6">DoxX protein</fullName>
    </submittedName>
</protein>
<evidence type="ECO:0000313" key="6">
    <source>
        <dbReference type="EMBL" id="AKE41125.1"/>
    </source>
</evidence>
<organism evidence="6 8">
    <name type="scientific">Corynebacterium kutscheri</name>
    <dbReference type="NCBI Taxonomy" id="35755"/>
    <lineage>
        <taxon>Bacteria</taxon>
        <taxon>Bacillati</taxon>
        <taxon>Actinomycetota</taxon>
        <taxon>Actinomycetes</taxon>
        <taxon>Mycobacteriales</taxon>
        <taxon>Corynebacteriaceae</taxon>
        <taxon>Corynebacterium</taxon>
    </lineage>
</organism>
<feature type="region of interest" description="Disordered" evidence="5">
    <location>
        <begin position="272"/>
        <end position="302"/>
    </location>
</feature>
<name>A0A0F6R068_9CORY</name>
<comment type="subcellular location">
    <subcellularLocation>
        <location evidence="1">Membrane</location>
        <topology evidence="1">Multi-pass membrane protein</topology>
    </subcellularLocation>
</comment>
<dbReference type="Pfam" id="PF07681">
    <property type="entry name" value="DoxX"/>
    <property type="match status" value="1"/>
</dbReference>
<keyword evidence="8" id="KW-1185">Reference proteome</keyword>
<dbReference type="EMBL" id="LR134377">
    <property type="protein sequence ID" value="VEH07033.1"/>
    <property type="molecule type" value="Genomic_DNA"/>
</dbReference>
<dbReference type="InterPro" id="IPR032808">
    <property type="entry name" value="DoxX"/>
</dbReference>
<feature type="compositionally biased region" description="Basic residues" evidence="5">
    <location>
        <begin position="283"/>
        <end position="297"/>
    </location>
</feature>
<dbReference type="KEGG" id="cku:UL82_04705"/>
<dbReference type="RefSeq" id="WP_046439245.1">
    <property type="nucleotide sequence ID" value="NZ_CP011312.1"/>
</dbReference>
<gene>
    <name evidence="7" type="primary">doxX</name>
    <name evidence="7" type="ORF">NCTC949_01508</name>
    <name evidence="6" type="ORF">UL82_04705</name>
</gene>
<accession>A0A0F6R068</accession>
<evidence type="ECO:0000313" key="8">
    <source>
        <dbReference type="Proteomes" id="UP000033457"/>
    </source>
</evidence>
<proteinExistence type="predicted"/>
<dbReference type="OrthoDB" id="329282at2"/>
<dbReference type="EMBL" id="CP011312">
    <property type="protein sequence ID" value="AKE41125.1"/>
    <property type="molecule type" value="Genomic_DNA"/>
</dbReference>
<keyword evidence="3" id="KW-1133">Transmembrane helix</keyword>
<dbReference type="HOGENOM" id="CLU_058421_1_0_11"/>
<dbReference type="AlphaFoldDB" id="A0A0F6R068"/>
<evidence type="ECO:0000313" key="7">
    <source>
        <dbReference type="EMBL" id="VEH07033.1"/>
    </source>
</evidence>
<reference evidence="6 8" key="1">
    <citation type="journal article" date="2015" name="Genome Announc.">
        <title>Complete Genome Sequence of Corynebacterium kutscheri DSM 20755, a Corynebacterial Type Strain with Remarkably Low G+C Content of Chromosomal DNA.</title>
        <authorList>
            <person name="Ruckert C."/>
            <person name="Albersmeier A."/>
            <person name="Winkler A."/>
            <person name="Tauch A."/>
        </authorList>
    </citation>
    <scope>NUCLEOTIDE SEQUENCE [LARGE SCALE GENOMIC DNA]</scope>
    <source>
        <strain evidence="6 8">DSM 20755</strain>
    </source>
</reference>
<dbReference type="Proteomes" id="UP000271380">
    <property type="component" value="Chromosome"/>
</dbReference>
<evidence type="ECO:0000256" key="4">
    <source>
        <dbReference type="ARBA" id="ARBA00023136"/>
    </source>
</evidence>
<evidence type="ECO:0000256" key="5">
    <source>
        <dbReference type="SAM" id="MobiDB-lite"/>
    </source>
</evidence>
<dbReference type="STRING" id="35755.UL82_04705"/>
<evidence type="ECO:0000256" key="1">
    <source>
        <dbReference type="ARBA" id="ARBA00004141"/>
    </source>
</evidence>
<keyword evidence="4" id="KW-0472">Membrane</keyword>
<evidence type="ECO:0000256" key="3">
    <source>
        <dbReference type="ARBA" id="ARBA00022989"/>
    </source>
</evidence>
<reference evidence="7 9" key="2">
    <citation type="submission" date="2018-12" db="EMBL/GenBank/DDBJ databases">
        <authorList>
            <consortium name="Pathogen Informatics"/>
        </authorList>
    </citation>
    <scope>NUCLEOTIDE SEQUENCE [LARGE SCALE GENOMIC DNA]</scope>
    <source>
        <strain evidence="7 9">NCTC949</strain>
    </source>
</reference>
<sequence length="315" mass="34213">MIRKLGRPMLASVYIADGADTVLNTSDRVEETEVIIRRIRTILPRKYHKNLPSDAELTTRVVGVSKIGAGSLLALGKAPRTSAAVLAVLSAPTILARNAFWETQDREEKITRKQGFLTSVALLGGLAITSVDTAGKPGLKWRANKAAQKANKQLQQALPTKSETEKFADSASASAAAFAHSAKDWFGEASDKVTDYTAQAQDYINENKNEWLAFAENSAAGARSTLADAADQVQGFFNDLDTDKWLDQAQDNAKIARKKVVKVAEKAQAQAKKAAFDAEKKTGRASRRASKKATKLQKRADKLVQRAQKKLGDLC</sequence>